<protein>
    <submittedName>
        <fullName evidence="3">Uncharacterized protein</fullName>
    </submittedName>
</protein>
<organism evidence="3">
    <name type="scientific">Limosilactobacillus allomucosae</name>
    <dbReference type="NCBI Taxonomy" id="3142938"/>
    <lineage>
        <taxon>Bacteria</taxon>
        <taxon>Bacillati</taxon>
        <taxon>Bacillota</taxon>
        <taxon>Bacilli</taxon>
        <taxon>Lactobacillales</taxon>
        <taxon>Lactobacillaceae</taxon>
        <taxon>Limosilactobacillus</taxon>
    </lineage>
</organism>
<keyword evidence="1" id="KW-1133">Transmembrane helix</keyword>
<keyword evidence="1" id="KW-0812">Transmembrane</keyword>
<dbReference type="KEGG" id="lalo:ABC765_05055"/>
<sequence length="110" mass="12434">MNEWILIWAIVTVVIFLIALYELFKVTRPTTTIQVRFAFKLGGGAVVPIVATQKVKRLKTARFDFDYSNFDGNADLESVKVCENGEDCTDSYTIIIADQKVAITRRKTVN</sequence>
<name>A0AAU7C5K6_9LACO</name>
<dbReference type="RefSeq" id="WP_347963561.1">
    <property type="nucleotide sequence ID" value="NZ_CP154878.1"/>
</dbReference>
<dbReference type="AlphaFoldDB" id="A0AAU7C5K6"/>
<evidence type="ECO:0000313" key="4">
    <source>
        <dbReference type="Proteomes" id="UP001456307"/>
    </source>
</evidence>
<accession>A0AAU7C5K6</accession>
<evidence type="ECO:0000313" key="2">
    <source>
        <dbReference type="EMBL" id="MEO5285958.1"/>
    </source>
</evidence>
<feature type="transmembrane region" description="Helical" evidence="1">
    <location>
        <begin position="6"/>
        <end position="24"/>
    </location>
</feature>
<reference evidence="2 4" key="2">
    <citation type="submission" date="2024-04" db="EMBL/GenBank/DDBJ databases">
        <title>Limosilactobacillus allomucosae sp. nov., a novel species isolated from wild boar faecal samples as potential probiotics for domestic pigs.</title>
        <authorList>
            <person name="Chen B."/>
        </authorList>
    </citation>
    <scope>NUCLEOTIDE SEQUENCE [LARGE SCALE GENOMIC DNA]</scope>
    <source>
        <strain evidence="2 4">WILCCON 0055</strain>
    </source>
</reference>
<proteinExistence type="predicted"/>
<evidence type="ECO:0000313" key="3">
    <source>
        <dbReference type="EMBL" id="XBG96457.1"/>
    </source>
</evidence>
<reference evidence="3" key="1">
    <citation type="submission" date="2024-04" db="EMBL/GenBank/DDBJ databases">
        <title>Limosilactobacillus allomucosae sp. nov., a novel species isolated from wild boar faecal samples as a potential probiotics for domestic pigs.</title>
        <authorList>
            <person name="Chen B."/>
        </authorList>
    </citation>
    <scope>NUCLEOTIDE SEQUENCE</scope>
    <source>
        <strain evidence="3">WILCCON 0051</strain>
    </source>
</reference>
<gene>
    <name evidence="2" type="ORF">AAVZ08_04995</name>
    <name evidence="3" type="ORF">ABC765_05055</name>
</gene>
<keyword evidence="4" id="KW-1185">Reference proteome</keyword>
<dbReference type="EMBL" id="JBCNVT010000001">
    <property type="protein sequence ID" value="MEO5285958.1"/>
    <property type="molecule type" value="Genomic_DNA"/>
</dbReference>
<dbReference type="Proteomes" id="UP001456307">
    <property type="component" value="Unassembled WGS sequence"/>
</dbReference>
<evidence type="ECO:0000256" key="1">
    <source>
        <dbReference type="SAM" id="Phobius"/>
    </source>
</evidence>
<dbReference type="EMBL" id="CP154878">
    <property type="protein sequence ID" value="XBG96457.1"/>
    <property type="molecule type" value="Genomic_DNA"/>
</dbReference>
<keyword evidence="1" id="KW-0472">Membrane</keyword>